<name>A0A2N3IEU9_9BACT</name>
<evidence type="ECO:0000313" key="2">
    <source>
        <dbReference type="Proteomes" id="UP000233618"/>
    </source>
</evidence>
<dbReference type="EMBL" id="MVDE01000003">
    <property type="protein sequence ID" value="PKQ68826.1"/>
    <property type="molecule type" value="Genomic_DNA"/>
</dbReference>
<organism evidence="1 2">
    <name type="scientific">Labilibaculum manganireducens</name>
    <dbReference type="NCBI Taxonomy" id="1940525"/>
    <lineage>
        <taxon>Bacteria</taxon>
        <taxon>Pseudomonadati</taxon>
        <taxon>Bacteroidota</taxon>
        <taxon>Bacteroidia</taxon>
        <taxon>Marinilabiliales</taxon>
        <taxon>Marinifilaceae</taxon>
        <taxon>Labilibaculum</taxon>
    </lineage>
</organism>
<evidence type="ECO:0000313" key="1">
    <source>
        <dbReference type="EMBL" id="PKQ68826.1"/>
    </source>
</evidence>
<keyword evidence="2" id="KW-1185">Reference proteome</keyword>
<proteinExistence type="predicted"/>
<sequence length="76" mass="8907">MKKIQKKHLLISFNKTSGKLDILHTKIKEFLQVFSYLHIKAAALKYIHNFLIRTACLKRANQLFLKLVKIKSILTI</sequence>
<comment type="caution">
    <text evidence="1">The sequence shown here is derived from an EMBL/GenBank/DDBJ whole genome shotgun (WGS) entry which is preliminary data.</text>
</comment>
<gene>
    <name evidence="1" type="ORF">BZG01_03690</name>
</gene>
<accession>A0A2N3IEU9</accession>
<protein>
    <submittedName>
        <fullName evidence="1">Uncharacterized protein</fullName>
    </submittedName>
</protein>
<reference evidence="1 2" key="1">
    <citation type="journal article" date="2017" name="Front. Microbiol.">
        <title>Labilibaculum manganireducens gen. nov., sp. nov. and Labilibaculum filiforme sp. nov., Novel Bacteroidetes Isolated from Subsurface Sediments of the Baltic Sea.</title>
        <authorList>
            <person name="Vandieken V."/>
            <person name="Marshall I.P."/>
            <person name="Niemann H."/>
            <person name="Engelen B."/>
            <person name="Cypionka H."/>
        </authorList>
    </citation>
    <scope>NUCLEOTIDE SEQUENCE [LARGE SCALE GENOMIC DNA]</scope>
    <source>
        <strain evidence="1 2">59.10-2M</strain>
    </source>
</reference>
<dbReference type="Proteomes" id="UP000233618">
    <property type="component" value="Unassembled WGS sequence"/>
</dbReference>
<dbReference type="AlphaFoldDB" id="A0A2N3IEU9"/>